<evidence type="ECO:0000256" key="1">
    <source>
        <dbReference type="SAM" id="Coils"/>
    </source>
</evidence>
<keyword evidence="1" id="KW-0175">Coiled coil</keyword>
<keyword evidence="4" id="KW-1185">Reference proteome</keyword>
<dbReference type="InterPro" id="IPR043424">
    <property type="entry name" value="BLT-like"/>
</dbReference>
<dbReference type="PANTHER" id="PTHR31071:SF9">
    <property type="entry name" value="INTRACELLULAR PROTEIN TRANSPORT PROTEIN USO1-RELATED"/>
    <property type="match status" value="1"/>
</dbReference>
<feature type="region of interest" description="Disordered" evidence="2">
    <location>
        <begin position="484"/>
        <end position="515"/>
    </location>
</feature>
<gene>
    <name evidence="3" type="ORF">PanWU01x14_229030</name>
</gene>
<reference evidence="4" key="1">
    <citation type="submission" date="2016-06" db="EMBL/GenBank/DDBJ databases">
        <title>Parallel loss of symbiosis genes in relatives of nitrogen-fixing non-legume Parasponia.</title>
        <authorList>
            <person name="Van Velzen R."/>
            <person name="Holmer R."/>
            <person name="Bu F."/>
            <person name="Rutten L."/>
            <person name="Van Zeijl A."/>
            <person name="Liu W."/>
            <person name="Santuari L."/>
            <person name="Cao Q."/>
            <person name="Sharma T."/>
            <person name="Shen D."/>
            <person name="Roswanjaya Y."/>
            <person name="Wardhani T."/>
            <person name="Kalhor M.S."/>
            <person name="Jansen J."/>
            <person name="Van den Hoogen J."/>
            <person name="Gungor B."/>
            <person name="Hartog M."/>
            <person name="Hontelez J."/>
            <person name="Verver J."/>
            <person name="Yang W.-C."/>
            <person name="Schijlen E."/>
            <person name="Repin R."/>
            <person name="Schilthuizen M."/>
            <person name="Schranz E."/>
            <person name="Heidstra R."/>
            <person name="Miyata K."/>
            <person name="Fedorova E."/>
            <person name="Kohlen W."/>
            <person name="Bisseling T."/>
            <person name="Smit S."/>
            <person name="Geurts R."/>
        </authorList>
    </citation>
    <scope>NUCLEOTIDE SEQUENCE [LARGE SCALE GENOMIC DNA]</scope>
    <source>
        <strain evidence="4">cv. WU1-14</strain>
    </source>
</reference>
<dbReference type="PANTHER" id="PTHR31071">
    <property type="entry name" value="GB|AAF24581.1"/>
    <property type="match status" value="1"/>
</dbReference>
<comment type="caution">
    <text evidence="3">The sequence shown here is derived from an EMBL/GenBank/DDBJ whole genome shotgun (WGS) entry which is preliminary data.</text>
</comment>
<evidence type="ECO:0000256" key="2">
    <source>
        <dbReference type="SAM" id="MobiDB-lite"/>
    </source>
</evidence>
<evidence type="ECO:0000313" key="4">
    <source>
        <dbReference type="Proteomes" id="UP000237105"/>
    </source>
</evidence>
<organism evidence="3 4">
    <name type="scientific">Parasponia andersonii</name>
    <name type="common">Sponia andersonii</name>
    <dbReference type="NCBI Taxonomy" id="3476"/>
    <lineage>
        <taxon>Eukaryota</taxon>
        <taxon>Viridiplantae</taxon>
        <taxon>Streptophyta</taxon>
        <taxon>Embryophyta</taxon>
        <taxon>Tracheophyta</taxon>
        <taxon>Spermatophyta</taxon>
        <taxon>Magnoliopsida</taxon>
        <taxon>eudicotyledons</taxon>
        <taxon>Gunneridae</taxon>
        <taxon>Pentapetalae</taxon>
        <taxon>rosids</taxon>
        <taxon>fabids</taxon>
        <taxon>Rosales</taxon>
        <taxon>Cannabaceae</taxon>
        <taxon>Parasponia</taxon>
    </lineage>
</organism>
<accession>A0A2P5BLB8</accession>
<sequence>MERREKVGERGEGKKQGLMVKKLSRGVVIGKRGGGGGPCTPPPRWRLEFSTDLKHSNNNNNYKAFTEFLTTPTVSARKLCASLWDFESHHSPLAKMSKGGARIRRRRLKNNGFKLPKHLLHLSNVNPQDDDEEEEQEPVTASSLGRAASESLIKHHRSAVERNDCALQPLSPASYGSSLMEVGPYKPAVTPSSLDLKFRMGESSYSLKTSTELIKVLNRIWSLEEQHASNVSLVRALKMELDRSQARIKELLQEKQSDREQMDDLMKQVTNDKLVRKSIEQDRIRAAVQSVRDELEDEKKLRKRSESLHRKLSRELSEMKSSFSNVLRELERERKAGILLEKLCDEFAKGIRDYEQEVRSLKNRPEKHRRGIDKPERLILHISEAWLDERMQMKLAEPENDIAEKITIVDKLGFDIATFLQAKQMVETRENDNLFSKQHYLRRHSLESFPLNEAVSAPRHPADEDSIDGDSWCLEACKKTDIKQSKSVDGQHGNDATAQHEGLSKSNSVRKKVRSQDLVKGTNLSEERMTRAMSCNGNKIGCVDKDKMEREELEATDDLGQTESSKALKSDYVVDNLIRNRSLSLEASKTHSESCCREESCMQSALTGNASPVQLWKSKLATPDFEKSESSLRWPQELDENTLMAKLIEARLERRRRSRSKPSKGSS</sequence>
<proteinExistence type="predicted"/>
<name>A0A2P5BLB8_PARAD</name>
<dbReference type="STRING" id="3476.A0A2P5BLB8"/>
<evidence type="ECO:0000313" key="3">
    <source>
        <dbReference type="EMBL" id="PON49587.1"/>
    </source>
</evidence>
<protein>
    <submittedName>
        <fullName evidence="3">Intracellular protein transporter USO1-like protein</fullName>
    </submittedName>
</protein>
<feature type="coiled-coil region" evidence="1">
    <location>
        <begin position="234"/>
        <end position="364"/>
    </location>
</feature>
<dbReference type="Proteomes" id="UP000237105">
    <property type="component" value="Unassembled WGS sequence"/>
</dbReference>
<dbReference type="EMBL" id="JXTB01000258">
    <property type="protein sequence ID" value="PON49587.1"/>
    <property type="molecule type" value="Genomic_DNA"/>
</dbReference>
<feature type="compositionally biased region" description="Acidic residues" evidence="2">
    <location>
        <begin position="128"/>
        <end position="137"/>
    </location>
</feature>
<dbReference type="AlphaFoldDB" id="A0A2P5BLB8"/>
<dbReference type="OrthoDB" id="670909at2759"/>
<feature type="region of interest" description="Disordered" evidence="2">
    <location>
        <begin position="123"/>
        <end position="147"/>
    </location>
</feature>